<accession>A0ABW2YDH9</accession>
<dbReference type="PANTHER" id="PTHR12147">
    <property type="entry name" value="METALLOPEPTIDASE M28 FAMILY MEMBER"/>
    <property type="match status" value="1"/>
</dbReference>
<evidence type="ECO:0000313" key="10">
    <source>
        <dbReference type="EMBL" id="MFD0726509.1"/>
    </source>
</evidence>
<name>A0ABW2YDH9_9GAMM</name>
<feature type="domain" description="PKD" evidence="8">
    <location>
        <begin position="455"/>
        <end position="535"/>
    </location>
</feature>
<dbReference type="InterPro" id="IPR035986">
    <property type="entry name" value="PKD_dom_sf"/>
</dbReference>
<keyword evidence="1" id="KW-0031">Aminopeptidase</keyword>
<dbReference type="CDD" id="cd00146">
    <property type="entry name" value="PKD"/>
    <property type="match status" value="1"/>
</dbReference>
<feature type="domain" description="P/Homo B" evidence="9">
    <location>
        <begin position="532"/>
        <end position="652"/>
    </location>
</feature>
<dbReference type="SMART" id="SM00089">
    <property type="entry name" value="PKD"/>
    <property type="match status" value="1"/>
</dbReference>
<evidence type="ECO:0000256" key="2">
    <source>
        <dbReference type="ARBA" id="ARBA00022670"/>
    </source>
</evidence>
<evidence type="ECO:0000256" key="6">
    <source>
        <dbReference type="ARBA" id="ARBA00022833"/>
    </source>
</evidence>
<keyword evidence="3" id="KW-0479">Metal-binding</keyword>
<dbReference type="Gene3D" id="2.60.120.260">
    <property type="entry name" value="Galactose-binding domain-like"/>
    <property type="match status" value="1"/>
</dbReference>
<dbReference type="InterPro" id="IPR007484">
    <property type="entry name" value="Peptidase_M28"/>
</dbReference>
<comment type="caution">
    <text evidence="10">The sequence shown here is derived from an EMBL/GenBank/DDBJ whole genome shotgun (WGS) entry which is preliminary data.</text>
</comment>
<dbReference type="Pfam" id="PF18911">
    <property type="entry name" value="PKD_4"/>
    <property type="match status" value="1"/>
</dbReference>
<evidence type="ECO:0000256" key="1">
    <source>
        <dbReference type="ARBA" id="ARBA00022438"/>
    </source>
</evidence>
<dbReference type="EMBL" id="JBHTIF010000002">
    <property type="protein sequence ID" value="MFD0726509.1"/>
    <property type="molecule type" value="Genomic_DNA"/>
</dbReference>
<dbReference type="SUPFAM" id="SSF53187">
    <property type="entry name" value="Zn-dependent exopeptidases"/>
    <property type="match status" value="1"/>
</dbReference>
<gene>
    <name evidence="10" type="ORF">ACFQ0E_12985</name>
</gene>
<dbReference type="InterPro" id="IPR002884">
    <property type="entry name" value="P_dom"/>
</dbReference>
<keyword evidence="2" id="KW-0645">Protease</keyword>
<dbReference type="RefSeq" id="WP_386824439.1">
    <property type="nucleotide sequence ID" value="NZ_JBHTIF010000002.1"/>
</dbReference>
<dbReference type="Pfam" id="PF04389">
    <property type="entry name" value="Peptidase_M28"/>
    <property type="match status" value="1"/>
</dbReference>
<dbReference type="SUPFAM" id="SSF49785">
    <property type="entry name" value="Galactose-binding domain-like"/>
    <property type="match status" value="1"/>
</dbReference>
<dbReference type="PROSITE" id="PS51829">
    <property type="entry name" value="P_HOMO_B"/>
    <property type="match status" value="1"/>
</dbReference>
<evidence type="ECO:0000256" key="5">
    <source>
        <dbReference type="ARBA" id="ARBA00022801"/>
    </source>
</evidence>
<dbReference type="PROSITE" id="PS50093">
    <property type="entry name" value="PKD"/>
    <property type="match status" value="1"/>
</dbReference>
<organism evidence="10 11">
    <name type="scientific">Lysobacter brunescens</name>
    <dbReference type="NCBI Taxonomy" id="262323"/>
    <lineage>
        <taxon>Bacteria</taxon>
        <taxon>Pseudomonadati</taxon>
        <taxon>Pseudomonadota</taxon>
        <taxon>Gammaproteobacteria</taxon>
        <taxon>Lysobacterales</taxon>
        <taxon>Lysobacteraceae</taxon>
        <taxon>Lysobacter</taxon>
    </lineage>
</organism>
<sequence>MKHHLTAVGLALLCVAPVFDSIAADPATGALDASSGQDQAHIRAHSEAELASMRLERDPDARVYIVMSRDTHAGMTDLVARGRAMRDSIGNPLVVAEIRAHQLSRVTERVHLRERRCGGYFAFPTREQAEAFVRSDRSAEVVSGRATARVAYTIDNQTTVSPWLDQVQHTNIYNTINHLQTYQNRYYASSYGKTAAEWIRTTWQGLAGTRSDVTSELFACSNCSTQPSVILTIRGNELPNEIVVLGAHLDSINGSAGGSTSQRAPGADDDASGIATLTEVLRIAMANGWKPKRTVKFMGYAAEEVGLRGSNAIAQAHKNAGANVIGVLQMDMTNWKSATSTIDMRLVSDYSSPDTKTFLTNLFDTYLAPRGLRRGSDTCGYACSDHASWTAAGYPAGFFFEGGTGATSGGYFSQIHTANDTLANMGNSAQNSAKFALIGLAFLGEAAKTSGGGGGNAAPAASFTSSVSGLTASFTDTSTDSDGSIASRSWNFGDGTTSTATNPSRTYASAGTYTVALTVTDNGGASNTTTRTVTVGSGGTQTYTNGTDIAIADNATVESAIAVSGRTGNGSTTTPVAVNIVHTYIGDLKVDLVAPDGSIYVLHNRAGGSADNISQTYTVNLSSEPLNGTWKLRVNDNASQDTGRIDSWSLTF</sequence>
<dbReference type="InterPro" id="IPR013783">
    <property type="entry name" value="Ig-like_fold"/>
</dbReference>
<dbReference type="PANTHER" id="PTHR12147:SF56">
    <property type="entry name" value="AMINOPEPTIDASE YDR415C-RELATED"/>
    <property type="match status" value="1"/>
</dbReference>
<evidence type="ECO:0000256" key="7">
    <source>
        <dbReference type="SAM" id="SignalP"/>
    </source>
</evidence>
<evidence type="ECO:0000313" key="11">
    <source>
        <dbReference type="Proteomes" id="UP001597110"/>
    </source>
</evidence>
<keyword evidence="5" id="KW-0378">Hydrolase</keyword>
<dbReference type="InterPro" id="IPR022409">
    <property type="entry name" value="PKD/Chitinase_dom"/>
</dbReference>
<dbReference type="Gene3D" id="3.40.630.10">
    <property type="entry name" value="Zn peptidases"/>
    <property type="match status" value="1"/>
</dbReference>
<feature type="signal peptide" evidence="7">
    <location>
        <begin position="1"/>
        <end position="23"/>
    </location>
</feature>
<keyword evidence="11" id="KW-1185">Reference proteome</keyword>
<dbReference type="SUPFAM" id="SSF49299">
    <property type="entry name" value="PKD domain"/>
    <property type="match status" value="1"/>
</dbReference>
<evidence type="ECO:0000256" key="4">
    <source>
        <dbReference type="ARBA" id="ARBA00022729"/>
    </source>
</evidence>
<reference evidence="11" key="1">
    <citation type="journal article" date="2019" name="Int. J. Syst. Evol. Microbiol.">
        <title>The Global Catalogue of Microorganisms (GCM) 10K type strain sequencing project: providing services to taxonomists for standard genome sequencing and annotation.</title>
        <authorList>
            <consortium name="The Broad Institute Genomics Platform"/>
            <consortium name="The Broad Institute Genome Sequencing Center for Infectious Disease"/>
            <person name="Wu L."/>
            <person name="Ma J."/>
        </authorList>
    </citation>
    <scope>NUCLEOTIDE SEQUENCE [LARGE SCALE GENOMIC DNA]</scope>
    <source>
        <strain evidence="11">CCUG 55585</strain>
    </source>
</reference>
<dbReference type="Pfam" id="PF01483">
    <property type="entry name" value="P_proprotein"/>
    <property type="match status" value="1"/>
</dbReference>
<dbReference type="InterPro" id="IPR045175">
    <property type="entry name" value="M28_fam"/>
</dbReference>
<dbReference type="Gene3D" id="2.60.40.10">
    <property type="entry name" value="Immunoglobulins"/>
    <property type="match status" value="1"/>
</dbReference>
<dbReference type="InterPro" id="IPR008979">
    <property type="entry name" value="Galactose-bd-like_sf"/>
</dbReference>
<dbReference type="Proteomes" id="UP001597110">
    <property type="component" value="Unassembled WGS sequence"/>
</dbReference>
<feature type="chain" id="PRO_5046164893" evidence="7">
    <location>
        <begin position="24"/>
        <end position="652"/>
    </location>
</feature>
<keyword evidence="6" id="KW-0862">Zinc</keyword>
<evidence type="ECO:0000256" key="3">
    <source>
        <dbReference type="ARBA" id="ARBA00022723"/>
    </source>
</evidence>
<evidence type="ECO:0000259" key="9">
    <source>
        <dbReference type="PROSITE" id="PS51829"/>
    </source>
</evidence>
<keyword evidence="4 7" id="KW-0732">Signal</keyword>
<protein>
    <submittedName>
        <fullName evidence="10">M20/M25/M40 family metallo-hydrolase</fullName>
    </submittedName>
</protein>
<dbReference type="InterPro" id="IPR000601">
    <property type="entry name" value="PKD_dom"/>
</dbReference>
<evidence type="ECO:0000259" key="8">
    <source>
        <dbReference type="PROSITE" id="PS50093"/>
    </source>
</evidence>
<proteinExistence type="predicted"/>